<evidence type="ECO:0000256" key="1">
    <source>
        <dbReference type="SAM" id="SignalP"/>
    </source>
</evidence>
<sequence>MHQAMVSKSSYQAWFFLVFTWMVASVEAAADYETFLIENVDFPRTQARNDDVYCRLIMSKRCFGYRVVHNYIVHAPEDQLRAICTVNNQTVSGYRKNTTPLPVTNCYDANGDLAFTGDYLTGIFEVRCKDGFPIEFNGFRRYIPIKG</sequence>
<dbReference type="InterPro" id="IPR036816">
    <property type="entry name" value="RNaseA-like_dom_sf"/>
</dbReference>
<gene>
    <name evidence="3" type="ORF">JRQ81_004268</name>
</gene>
<proteinExistence type="predicted"/>
<feature type="domain" description="Ribonuclease A-domain" evidence="2">
    <location>
        <begin position="28"/>
        <end position="140"/>
    </location>
</feature>
<feature type="signal peptide" evidence="1">
    <location>
        <begin position="1"/>
        <end position="28"/>
    </location>
</feature>
<evidence type="ECO:0000313" key="3">
    <source>
        <dbReference type="EMBL" id="KAJ7313007.1"/>
    </source>
</evidence>
<reference evidence="3" key="1">
    <citation type="journal article" date="2023" name="DNA Res.">
        <title>Chromosome-level genome assembly of Phrynocephalus forsythii using third-generation DNA sequencing and Hi-C analysis.</title>
        <authorList>
            <person name="Qi Y."/>
            <person name="Zhao W."/>
            <person name="Zhao Y."/>
            <person name="Niu C."/>
            <person name="Cao S."/>
            <person name="Zhang Y."/>
        </authorList>
    </citation>
    <scope>NUCLEOTIDE SEQUENCE</scope>
    <source>
        <tissue evidence="3">Muscle</tissue>
    </source>
</reference>
<dbReference type="AlphaFoldDB" id="A0A9Q0XEV7"/>
<keyword evidence="1" id="KW-0732">Signal</keyword>
<dbReference type="Pfam" id="PF00074">
    <property type="entry name" value="RnaseA"/>
    <property type="match status" value="1"/>
</dbReference>
<organism evidence="3 4">
    <name type="scientific">Phrynocephalus forsythii</name>
    <dbReference type="NCBI Taxonomy" id="171643"/>
    <lineage>
        <taxon>Eukaryota</taxon>
        <taxon>Metazoa</taxon>
        <taxon>Chordata</taxon>
        <taxon>Craniata</taxon>
        <taxon>Vertebrata</taxon>
        <taxon>Euteleostomi</taxon>
        <taxon>Lepidosauria</taxon>
        <taxon>Squamata</taxon>
        <taxon>Bifurcata</taxon>
        <taxon>Unidentata</taxon>
        <taxon>Episquamata</taxon>
        <taxon>Toxicofera</taxon>
        <taxon>Iguania</taxon>
        <taxon>Acrodonta</taxon>
        <taxon>Agamidae</taxon>
        <taxon>Agaminae</taxon>
        <taxon>Phrynocephalus</taxon>
    </lineage>
</organism>
<comment type="caution">
    <text evidence="3">The sequence shown here is derived from an EMBL/GenBank/DDBJ whole genome shotgun (WGS) entry which is preliminary data.</text>
</comment>
<dbReference type="EMBL" id="JAPFRF010000012">
    <property type="protein sequence ID" value="KAJ7313007.1"/>
    <property type="molecule type" value="Genomic_DNA"/>
</dbReference>
<protein>
    <recommendedName>
        <fullName evidence="2">Ribonuclease A-domain domain-containing protein</fullName>
    </recommendedName>
</protein>
<evidence type="ECO:0000259" key="2">
    <source>
        <dbReference type="SMART" id="SM00092"/>
    </source>
</evidence>
<accession>A0A9Q0XEV7</accession>
<keyword evidence="4" id="KW-1185">Reference proteome</keyword>
<dbReference type="Proteomes" id="UP001142489">
    <property type="component" value="Unassembled WGS sequence"/>
</dbReference>
<feature type="chain" id="PRO_5040282925" description="Ribonuclease A-domain domain-containing protein" evidence="1">
    <location>
        <begin position="29"/>
        <end position="147"/>
    </location>
</feature>
<dbReference type="OrthoDB" id="8573660at2759"/>
<evidence type="ECO:0000313" key="4">
    <source>
        <dbReference type="Proteomes" id="UP001142489"/>
    </source>
</evidence>
<dbReference type="Gene3D" id="3.10.130.10">
    <property type="entry name" value="Ribonuclease A-like domain"/>
    <property type="match status" value="1"/>
</dbReference>
<dbReference type="SMART" id="SM00092">
    <property type="entry name" value="RNAse_Pc"/>
    <property type="match status" value="1"/>
</dbReference>
<name>A0A9Q0XEV7_9SAUR</name>
<dbReference type="SUPFAM" id="SSF54076">
    <property type="entry name" value="RNase A-like"/>
    <property type="match status" value="1"/>
</dbReference>
<dbReference type="InterPro" id="IPR023412">
    <property type="entry name" value="RNaseA_domain"/>
</dbReference>